<feature type="region of interest" description="Disordered" evidence="1">
    <location>
        <begin position="1"/>
        <end position="22"/>
    </location>
</feature>
<keyword evidence="4" id="KW-1185">Reference proteome</keyword>
<evidence type="ECO:0000256" key="1">
    <source>
        <dbReference type="SAM" id="MobiDB-lite"/>
    </source>
</evidence>
<accession>A0ABR0U8K8</accession>
<evidence type="ECO:0000313" key="3">
    <source>
        <dbReference type="EMBL" id="KAK6118882.1"/>
    </source>
</evidence>
<dbReference type="Pfam" id="PF22936">
    <property type="entry name" value="Pol_BBD"/>
    <property type="match status" value="1"/>
</dbReference>
<reference evidence="3 4" key="1">
    <citation type="journal article" date="2021" name="Comput. Struct. Biotechnol. J.">
        <title>De novo genome assembly of the potent medicinal plant Rehmannia glutinosa using nanopore technology.</title>
        <authorList>
            <person name="Ma L."/>
            <person name="Dong C."/>
            <person name="Song C."/>
            <person name="Wang X."/>
            <person name="Zheng X."/>
            <person name="Niu Y."/>
            <person name="Chen S."/>
            <person name="Feng W."/>
        </authorList>
    </citation>
    <scope>NUCLEOTIDE SEQUENCE [LARGE SCALE GENOMIC DNA]</scope>
    <source>
        <strain evidence="3">DH-2019</strain>
    </source>
</reference>
<dbReference type="InterPro" id="IPR054722">
    <property type="entry name" value="PolX-like_BBD"/>
</dbReference>
<dbReference type="Proteomes" id="UP001318860">
    <property type="component" value="Unassembled WGS sequence"/>
</dbReference>
<feature type="domain" description="Retrovirus-related Pol polyprotein from transposon TNT 1-94-like beta-barrel" evidence="2">
    <location>
        <begin position="83"/>
        <end position="157"/>
    </location>
</feature>
<proteinExistence type="predicted"/>
<evidence type="ECO:0000259" key="2">
    <source>
        <dbReference type="Pfam" id="PF22936"/>
    </source>
</evidence>
<dbReference type="EMBL" id="JABTTQ020003283">
    <property type="protein sequence ID" value="KAK6118882.1"/>
    <property type="molecule type" value="Genomic_DNA"/>
</dbReference>
<name>A0ABR0U8K8_REHGL</name>
<gene>
    <name evidence="3" type="ORF">DH2020_047376</name>
</gene>
<protein>
    <recommendedName>
        <fullName evidence="2">Retrovirus-related Pol polyprotein from transposon TNT 1-94-like beta-barrel domain-containing protein</fullName>
    </recommendedName>
</protein>
<comment type="caution">
    <text evidence="3">The sequence shown here is derived from an EMBL/GenBank/DDBJ whole genome shotgun (WGS) entry which is preliminary data.</text>
</comment>
<organism evidence="3 4">
    <name type="scientific">Rehmannia glutinosa</name>
    <name type="common">Chinese foxglove</name>
    <dbReference type="NCBI Taxonomy" id="99300"/>
    <lineage>
        <taxon>Eukaryota</taxon>
        <taxon>Viridiplantae</taxon>
        <taxon>Streptophyta</taxon>
        <taxon>Embryophyta</taxon>
        <taxon>Tracheophyta</taxon>
        <taxon>Spermatophyta</taxon>
        <taxon>Magnoliopsida</taxon>
        <taxon>eudicotyledons</taxon>
        <taxon>Gunneridae</taxon>
        <taxon>Pentapetalae</taxon>
        <taxon>asterids</taxon>
        <taxon>lamiids</taxon>
        <taxon>Lamiales</taxon>
        <taxon>Orobanchaceae</taxon>
        <taxon>Rehmannieae</taxon>
        <taxon>Rehmannia</taxon>
    </lineage>
</organism>
<evidence type="ECO:0000313" key="4">
    <source>
        <dbReference type="Proteomes" id="UP001318860"/>
    </source>
</evidence>
<sequence length="277" mass="29955">MVEGVEATPMKPQGMEDSKGGKSTELPDFFVMIQKEIAKYLSGHNNLSSGDIHSFSSFADYSGKMHQSHFAMSLLSALDKDKWIVDTGASRHICSFPELVNKTTMLDHPVTVHLPDGTSVAVAQSGSIKLSNEFVLTDVLIVPSFKYNLLSVSQLLEGNKLECVFSQGKCWLQDPDTGRIRGVGKAMAGLYIFAGGEFSGACSNDDAIDVLKAEDENEFETPKGVIEAPPVIPQDGEELGRGLRSKDSFNFLPSSSAFSCIRFTYAILGGGQPRDSS</sequence>